<reference evidence="2" key="1">
    <citation type="submission" date="2022-08" db="EMBL/GenBank/DDBJ databases">
        <title>Chelativorans sichuanense sp. nov., a paraffin oil-degrading bacterium isolated from a mixture of oil-based drill cuttings and paddy soil.</title>
        <authorList>
            <person name="Yu J."/>
            <person name="Liu H."/>
            <person name="Chen Q."/>
        </authorList>
    </citation>
    <scope>NUCLEOTIDE SEQUENCE</scope>
    <source>
        <strain evidence="2">SCAU 2101</strain>
    </source>
</reference>
<gene>
    <name evidence="2" type="ORF">NYR54_01745</name>
</gene>
<proteinExistence type="predicted"/>
<dbReference type="InterPro" id="IPR027417">
    <property type="entry name" value="P-loop_NTPase"/>
</dbReference>
<evidence type="ECO:0000313" key="2">
    <source>
        <dbReference type="EMBL" id="MCT8989019.1"/>
    </source>
</evidence>
<accession>A0A9X2X5W3</accession>
<dbReference type="EMBL" id="JAODNV010000003">
    <property type="protein sequence ID" value="MCT8989019.1"/>
    <property type="molecule type" value="Genomic_DNA"/>
</dbReference>
<dbReference type="AlphaFoldDB" id="A0A9X2X5W3"/>
<evidence type="ECO:0000313" key="3">
    <source>
        <dbReference type="Proteomes" id="UP001149009"/>
    </source>
</evidence>
<evidence type="ECO:0000256" key="1">
    <source>
        <dbReference type="SAM" id="MobiDB-lite"/>
    </source>
</evidence>
<comment type="caution">
    <text evidence="2">The sequence shown here is derived from an EMBL/GenBank/DDBJ whole genome shotgun (WGS) entry which is preliminary data.</text>
</comment>
<dbReference type="SUPFAM" id="SSF52540">
    <property type="entry name" value="P-loop containing nucleoside triphosphate hydrolases"/>
    <property type="match status" value="1"/>
</dbReference>
<feature type="compositionally biased region" description="Basic and acidic residues" evidence="1">
    <location>
        <begin position="314"/>
        <end position="323"/>
    </location>
</feature>
<dbReference type="SUPFAM" id="SSF46785">
    <property type="entry name" value="Winged helix' DNA-binding domain"/>
    <property type="match status" value="1"/>
</dbReference>
<feature type="region of interest" description="Disordered" evidence="1">
    <location>
        <begin position="314"/>
        <end position="346"/>
    </location>
</feature>
<name>A0A9X2X5W3_9HYPH</name>
<organism evidence="2 3">
    <name type="scientific">Chelativorans petroleitrophicus</name>
    <dbReference type="NCBI Taxonomy" id="2975484"/>
    <lineage>
        <taxon>Bacteria</taxon>
        <taxon>Pseudomonadati</taxon>
        <taxon>Pseudomonadota</taxon>
        <taxon>Alphaproteobacteria</taxon>
        <taxon>Hyphomicrobiales</taxon>
        <taxon>Phyllobacteriaceae</taxon>
        <taxon>Chelativorans</taxon>
    </lineage>
</organism>
<sequence length="433" mass="46902">MNDKVIIPLDEYERRQAKRPRIKRVDTNSLMSKEFEPIRWTVPGYVPEGFSVLAGRQKLGKTWLAMDIAIAVATGGMAMGAIEVEKGNVLYLDLENGERRIQRRIATLFPGKLPDLSALEWATETPMLDNGLIDALDDWRLSVPNPRLVVIDVLQRIKPAGKASRNSYENDYSIWAPLQKWATEHGIAVLGLHHTRKGGADDPLEALSGSNGLSACADTTLVLDRDGNGTTLYVRGRDVDEKETALSFTDGLWNILGDANKVRTTDERRAILDVLAESDEAMSPSEIASALGKPLGNIKKMLFVMTKADEVAKEGRGRYRHPDNIGNLGNFGNLSEESQGKQQVGEAAKVTAPGTAGNLGNFEVTKVTAAPGTGNLHSGKKVNEINGDSSKVTKVTKVTGVIDGEGQPNVSDVSDVSDVLDDDGLSDFLMNPV</sequence>
<dbReference type="Proteomes" id="UP001149009">
    <property type="component" value="Unassembled WGS sequence"/>
</dbReference>
<dbReference type="RefSeq" id="WP_261513686.1">
    <property type="nucleotide sequence ID" value="NZ_JAODNV010000003.1"/>
</dbReference>
<protein>
    <submittedName>
        <fullName evidence="2">AAA family ATPase</fullName>
    </submittedName>
</protein>
<dbReference type="Gene3D" id="3.40.50.300">
    <property type="entry name" value="P-loop containing nucleotide triphosphate hydrolases"/>
    <property type="match status" value="1"/>
</dbReference>
<keyword evidence="3" id="KW-1185">Reference proteome</keyword>
<dbReference type="Pfam" id="PF13481">
    <property type="entry name" value="AAA_25"/>
    <property type="match status" value="1"/>
</dbReference>
<feature type="compositionally biased region" description="Polar residues" evidence="1">
    <location>
        <begin position="330"/>
        <end position="342"/>
    </location>
</feature>
<dbReference type="InterPro" id="IPR036390">
    <property type="entry name" value="WH_DNA-bd_sf"/>
</dbReference>